<dbReference type="Pfam" id="PF00005">
    <property type="entry name" value="ABC_tran"/>
    <property type="match status" value="1"/>
</dbReference>
<dbReference type="PANTHER" id="PTHR45772:SF8">
    <property type="entry name" value="HIGH-AFFINITY BRANCHED-CHAIN AMINO ACID TRANSPORT ATP-BINDING PROTEIN"/>
    <property type="match status" value="1"/>
</dbReference>
<sequence>MNADAVPLLEARGMTMRFGGVTAVNNVDFVLGEVELRCLIGPNGAGKSTFFKMLTGQLTPTAGTVRFRGEDITGAYPHQVARRGVGIKTQVPNVFDGLTVRENVFVAAARLHQARTARRIADETIEHVGLTRIAGRMVGQLAHGQRQWVEIAAVLAQEPDLLLLDEPAAGMNKEEVARTSELIREINKTKALIVVEHDMQFIRMIAKTVTVFNQGSILIEDDVHTVLSNQSVRDVYLGRQAA</sequence>
<dbReference type="CDD" id="cd03219">
    <property type="entry name" value="ABC_Mj1267_LivG_branched"/>
    <property type="match status" value="1"/>
</dbReference>
<keyword evidence="3" id="KW-0067">ATP-binding</keyword>
<dbReference type="GO" id="GO:0016887">
    <property type="term" value="F:ATP hydrolysis activity"/>
    <property type="evidence" value="ECO:0007669"/>
    <property type="project" value="InterPro"/>
</dbReference>
<dbReference type="PROSITE" id="PS50893">
    <property type="entry name" value="ABC_TRANSPORTER_2"/>
    <property type="match status" value="1"/>
</dbReference>
<dbReference type="Gene3D" id="3.40.50.300">
    <property type="entry name" value="P-loop containing nucleotide triphosphate hydrolases"/>
    <property type="match status" value="1"/>
</dbReference>
<dbReference type="GO" id="GO:0005524">
    <property type="term" value="F:ATP binding"/>
    <property type="evidence" value="ECO:0007669"/>
    <property type="project" value="UniProtKB-KW"/>
</dbReference>
<dbReference type="InterPro" id="IPR027417">
    <property type="entry name" value="P-loop_NTPase"/>
</dbReference>
<evidence type="ECO:0000259" key="4">
    <source>
        <dbReference type="PROSITE" id="PS50893"/>
    </source>
</evidence>
<evidence type="ECO:0000313" key="6">
    <source>
        <dbReference type="Proteomes" id="UP000032680"/>
    </source>
</evidence>
<dbReference type="AlphaFoldDB" id="A0A0D6P7H5"/>
<evidence type="ECO:0000256" key="3">
    <source>
        <dbReference type="ARBA" id="ARBA00022840"/>
    </source>
</evidence>
<name>A0A0D6P7H5_9PROT</name>
<protein>
    <submittedName>
        <fullName evidence="5">ABC transporter</fullName>
    </submittedName>
</protein>
<dbReference type="OrthoDB" id="9779872at2"/>
<reference evidence="5 6" key="1">
    <citation type="submission" date="2012-11" db="EMBL/GenBank/DDBJ databases">
        <title>Whole genome sequence of Acidisphaera rubrifaciens HS-AP3.</title>
        <authorList>
            <person name="Azuma Y."/>
            <person name="Higashiura N."/>
            <person name="Hirakawa H."/>
            <person name="Matsushita K."/>
        </authorList>
    </citation>
    <scope>NUCLEOTIDE SEQUENCE [LARGE SCALE GENOMIC DNA]</scope>
    <source>
        <strain evidence="5 6">HS-AP3</strain>
    </source>
</reference>
<gene>
    <name evidence="5" type="ORF">Asru_0278_13</name>
</gene>
<proteinExistence type="predicted"/>
<dbReference type="InterPro" id="IPR051120">
    <property type="entry name" value="ABC_AA/LPS_Transport"/>
</dbReference>
<dbReference type="SUPFAM" id="SSF52540">
    <property type="entry name" value="P-loop containing nucleoside triphosphate hydrolases"/>
    <property type="match status" value="1"/>
</dbReference>
<accession>A0A0D6P7H5</accession>
<dbReference type="InterPro" id="IPR003439">
    <property type="entry name" value="ABC_transporter-like_ATP-bd"/>
</dbReference>
<comment type="caution">
    <text evidence="5">The sequence shown here is derived from an EMBL/GenBank/DDBJ whole genome shotgun (WGS) entry which is preliminary data.</text>
</comment>
<dbReference type="SMART" id="SM00382">
    <property type="entry name" value="AAA"/>
    <property type="match status" value="1"/>
</dbReference>
<evidence type="ECO:0000313" key="5">
    <source>
        <dbReference type="EMBL" id="GAN77296.1"/>
    </source>
</evidence>
<evidence type="ECO:0000256" key="2">
    <source>
        <dbReference type="ARBA" id="ARBA00022741"/>
    </source>
</evidence>
<dbReference type="Proteomes" id="UP000032680">
    <property type="component" value="Unassembled WGS sequence"/>
</dbReference>
<evidence type="ECO:0000256" key="1">
    <source>
        <dbReference type="ARBA" id="ARBA00022448"/>
    </source>
</evidence>
<dbReference type="EMBL" id="BANB01000278">
    <property type="protein sequence ID" value="GAN77296.1"/>
    <property type="molecule type" value="Genomic_DNA"/>
</dbReference>
<feature type="domain" description="ABC transporter" evidence="4">
    <location>
        <begin position="9"/>
        <end position="239"/>
    </location>
</feature>
<organism evidence="5 6">
    <name type="scientific">Acidisphaera rubrifaciens HS-AP3</name>
    <dbReference type="NCBI Taxonomy" id="1231350"/>
    <lineage>
        <taxon>Bacteria</taxon>
        <taxon>Pseudomonadati</taxon>
        <taxon>Pseudomonadota</taxon>
        <taxon>Alphaproteobacteria</taxon>
        <taxon>Acetobacterales</taxon>
        <taxon>Acetobacteraceae</taxon>
        <taxon>Acidisphaera</taxon>
    </lineage>
</organism>
<keyword evidence="2" id="KW-0547">Nucleotide-binding</keyword>
<dbReference type="PANTHER" id="PTHR45772">
    <property type="entry name" value="CONSERVED COMPONENT OF ABC TRANSPORTER FOR NATURAL AMINO ACIDS-RELATED"/>
    <property type="match status" value="1"/>
</dbReference>
<dbReference type="InterPro" id="IPR003593">
    <property type="entry name" value="AAA+_ATPase"/>
</dbReference>
<keyword evidence="6" id="KW-1185">Reference proteome</keyword>
<dbReference type="RefSeq" id="WP_048861317.1">
    <property type="nucleotide sequence ID" value="NZ_BANB01000278.1"/>
</dbReference>
<keyword evidence="1" id="KW-0813">Transport</keyword>
<dbReference type="GO" id="GO:0005886">
    <property type="term" value="C:plasma membrane"/>
    <property type="evidence" value="ECO:0007669"/>
    <property type="project" value="TreeGrafter"/>
</dbReference>